<evidence type="ECO:0008006" key="3">
    <source>
        <dbReference type="Google" id="ProtNLM"/>
    </source>
</evidence>
<dbReference type="PANTHER" id="PTHR33710:SF77">
    <property type="entry name" value="DNASE I-LIKE SUPERFAMILY PROTEIN"/>
    <property type="match status" value="1"/>
</dbReference>
<dbReference type="Proteomes" id="UP000322667">
    <property type="component" value="Chromosome A03"/>
</dbReference>
<dbReference type="InterPro" id="IPR036691">
    <property type="entry name" value="Endo/exonu/phosph_ase_sf"/>
</dbReference>
<proteinExistence type="predicted"/>
<dbReference type="Gene3D" id="3.60.10.10">
    <property type="entry name" value="Endonuclease/exonuclease/phosphatase"/>
    <property type="match status" value="1"/>
</dbReference>
<dbReference type="EMBL" id="CM017612">
    <property type="protein sequence ID" value="TYI36076.1"/>
    <property type="molecule type" value="Genomic_DNA"/>
</dbReference>
<organism evidence="1 2">
    <name type="scientific">Gossypium tomentosum</name>
    <name type="common">Hawaiian cotton</name>
    <name type="synonym">Gossypium sandvicense</name>
    <dbReference type="NCBI Taxonomy" id="34277"/>
    <lineage>
        <taxon>Eukaryota</taxon>
        <taxon>Viridiplantae</taxon>
        <taxon>Streptophyta</taxon>
        <taxon>Embryophyta</taxon>
        <taxon>Tracheophyta</taxon>
        <taxon>Spermatophyta</taxon>
        <taxon>Magnoliopsida</taxon>
        <taxon>eudicotyledons</taxon>
        <taxon>Gunneridae</taxon>
        <taxon>Pentapetalae</taxon>
        <taxon>rosids</taxon>
        <taxon>malvids</taxon>
        <taxon>Malvales</taxon>
        <taxon>Malvaceae</taxon>
        <taxon>Malvoideae</taxon>
        <taxon>Gossypium</taxon>
    </lineage>
</organism>
<accession>A0A5D2R654</accession>
<reference evidence="1 2" key="1">
    <citation type="submission" date="2019-07" db="EMBL/GenBank/DDBJ databases">
        <title>WGS assembly of Gossypium tomentosum.</title>
        <authorList>
            <person name="Chen Z.J."/>
            <person name="Sreedasyam A."/>
            <person name="Ando A."/>
            <person name="Song Q."/>
            <person name="De L."/>
            <person name="Hulse-Kemp A."/>
            <person name="Ding M."/>
            <person name="Ye W."/>
            <person name="Kirkbride R."/>
            <person name="Jenkins J."/>
            <person name="Plott C."/>
            <person name="Lovell J."/>
            <person name="Lin Y.-M."/>
            <person name="Vaughn R."/>
            <person name="Liu B."/>
            <person name="Li W."/>
            <person name="Simpson S."/>
            <person name="Scheffler B."/>
            <person name="Saski C."/>
            <person name="Grover C."/>
            <person name="Hu G."/>
            <person name="Conover J."/>
            <person name="Carlson J."/>
            <person name="Shu S."/>
            <person name="Boston L."/>
            <person name="Williams M."/>
            <person name="Peterson D."/>
            <person name="Mcgee K."/>
            <person name="Jones D."/>
            <person name="Wendel J."/>
            <person name="Stelly D."/>
            <person name="Grimwood J."/>
            <person name="Schmutz J."/>
        </authorList>
    </citation>
    <scope>NUCLEOTIDE SEQUENCE [LARGE SCALE GENOMIC DNA]</scope>
    <source>
        <strain evidence="1">7179.01</strain>
    </source>
</reference>
<evidence type="ECO:0000313" key="1">
    <source>
        <dbReference type="EMBL" id="TYI36076.1"/>
    </source>
</evidence>
<keyword evidence="2" id="KW-1185">Reference proteome</keyword>
<name>A0A5D2R654_GOSTO</name>
<protein>
    <recommendedName>
        <fullName evidence="3">Endonuclease/exonuclease/phosphatase domain-containing protein</fullName>
    </recommendedName>
</protein>
<evidence type="ECO:0000313" key="2">
    <source>
        <dbReference type="Proteomes" id="UP000322667"/>
    </source>
</evidence>
<dbReference type="SUPFAM" id="SSF56219">
    <property type="entry name" value="DNase I-like"/>
    <property type="match status" value="1"/>
</dbReference>
<dbReference type="AlphaFoldDB" id="A0A5D2R654"/>
<gene>
    <name evidence="1" type="ORF">ES332_A03G117300v1</name>
</gene>
<dbReference type="PANTHER" id="PTHR33710">
    <property type="entry name" value="BNAC02G09200D PROTEIN"/>
    <property type="match status" value="1"/>
</dbReference>
<sequence length="107" mass="12412">MIMGDFNAILSPNDKRSSFSVRRRCSLFGDFVRSIELKDMGFRDPSFTWQRGGTFERLDQALANDGWVTSFSNCLVSHSSRIKFDHRLLFLYMRLNSTILEVDPLII</sequence>